<evidence type="ECO:0000313" key="2">
    <source>
        <dbReference type="EMBL" id="QGF22906.1"/>
    </source>
</evidence>
<keyword evidence="3" id="KW-1185">Reference proteome</keyword>
<organism evidence="2 3">
    <name type="scientific">Raineyella fluvialis</name>
    <dbReference type="NCBI Taxonomy" id="2662261"/>
    <lineage>
        <taxon>Bacteria</taxon>
        <taxon>Bacillati</taxon>
        <taxon>Actinomycetota</taxon>
        <taxon>Actinomycetes</taxon>
        <taxon>Propionibacteriales</taxon>
        <taxon>Propionibacteriaceae</taxon>
        <taxon>Raineyella</taxon>
    </lineage>
</organism>
<name>A0A5Q2FF46_9ACTN</name>
<accession>A0A5Q2FF46</accession>
<dbReference type="EMBL" id="CP045725">
    <property type="protein sequence ID" value="QGF22906.1"/>
    <property type="molecule type" value="Genomic_DNA"/>
</dbReference>
<dbReference type="AlphaFoldDB" id="A0A5Q2FF46"/>
<reference evidence="2 3" key="1">
    <citation type="submission" date="2019-10" db="EMBL/GenBank/DDBJ databases">
        <title>Genomic analysis of Raineyella sp. CBA3103.</title>
        <authorList>
            <person name="Roh S.W."/>
        </authorList>
    </citation>
    <scope>NUCLEOTIDE SEQUENCE [LARGE SCALE GENOMIC DNA]</scope>
    <source>
        <strain evidence="2 3">CBA3103</strain>
    </source>
</reference>
<dbReference type="RefSeq" id="WP_153571433.1">
    <property type="nucleotide sequence ID" value="NZ_CP045725.1"/>
</dbReference>
<gene>
    <name evidence="2" type="ORF">Rai3103_03615</name>
</gene>
<evidence type="ECO:0000256" key="1">
    <source>
        <dbReference type="SAM" id="Phobius"/>
    </source>
</evidence>
<keyword evidence="1" id="KW-1133">Transmembrane helix</keyword>
<dbReference type="Proteomes" id="UP000386847">
    <property type="component" value="Chromosome"/>
</dbReference>
<dbReference type="KEGG" id="rain:Rai3103_03615"/>
<keyword evidence="1" id="KW-0812">Transmembrane</keyword>
<proteinExistence type="predicted"/>
<feature type="transmembrane region" description="Helical" evidence="1">
    <location>
        <begin position="20"/>
        <end position="38"/>
    </location>
</feature>
<protein>
    <submittedName>
        <fullName evidence="2">Uncharacterized protein</fullName>
    </submittedName>
</protein>
<keyword evidence="1" id="KW-0472">Membrane</keyword>
<sequence>MLVNKAVGFRLLRRFVEGGLVHFGRVIPAFGGIVGAAYDVRQVRRIAAAARRNFPPLVDPA</sequence>
<evidence type="ECO:0000313" key="3">
    <source>
        <dbReference type="Proteomes" id="UP000386847"/>
    </source>
</evidence>